<sequence length="125" mass="13444">MTTTSFQAVDQSEKTLVTNVTGTFLLAITSLPALRQSGLRRDICPRMVLVSSQGHEAAAFAEGKAHDVSSDLNDASKTGMADRIQNGTIISHLFSAERLVESPKDAPDGQNVFAFAITRLDIPVR</sequence>
<reference evidence="1 2" key="1">
    <citation type="submission" date="2020-05" db="EMBL/GenBank/DDBJ databases">
        <title>Identification and distribution of gene clusters putatively required for synthesis of sphingolipid metabolism inhibitors in phylogenetically diverse species of the filamentous fungus Fusarium.</title>
        <authorList>
            <person name="Kim H.-S."/>
            <person name="Busman M."/>
            <person name="Brown D.W."/>
            <person name="Divon H."/>
            <person name="Uhlig S."/>
            <person name="Proctor R.H."/>
        </authorList>
    </citation>
    <scope>NUCLEOTIDE SEQUENCE [LARGE SCALE GENOMIC DNA]</scope>
    <source>
        <strain evidence="1 2">NRRL 25196</strain>
    </source>
</reference>
<evidence type="ECO:0000313" key="1">
    <source>
        <dbReference type="EMBL" id="KAF5547427.1"/>
    </source>
</evidence>
<comment type="caution">
    <text evidence="1">The sequence shown here is derived from an EMBL/GenBank/DDBJ whole genome shotgun (WGS) entry which is preliminary data.</text>
</comment>
<accession>A0A8H5J2U1</accession>
<proteinExistence type="predicted"/>
<dbReference type="EMBL" id="JAAOAO010000328">
    <property type="protein sequence ID" value="KAF5547427.1"/>
    <property type="molecule type" value="Genomic_DNA"/>
</dbReference>
<evidence type="ECO:0000313" key="2">
    <source>
        <dbReference type="Proteomes" id="UP000574317"/>
    </source>
</evidence>
<name>A0A8H5J2U1_9HYPO</name>
<organism evidence="1 2">
    <name type="scientific">Fusarium napiforme</name>
    <dbReference type="NCBI Taxonomy" id="42672"/>
    <lineage>
        <taxon>Eukaryota</taxon>
        <taxon>Fungi</taxon>
        <taxon>Dikarya</taxon>
        <taxon>Ascomycota</taxon>
        <taxon>Pezizomycotina</taxon>
        <taxon>Sordariomycetes</taxon>
        <taxon>Hypocreomycetidae</taxon>
        <taxon>Hypocreales</taxon>
        <taxon>Nectriaceae</taxon>
        <taxon>Fusarium</taxon>
        <taxon>Fusarium fujikuroi species complex</taxon>
    </lineage>
</organism>
<dbReference type="Gene3D" id="3.40.50.720">
    <property type="entry name" value="NAD(P)-binding Rossmann-like Domain"/>
    <property type="match status" value="1"/>
</dbReference>
<keyword evidence="2" id="KW-1185">Reference proteome</keyword>
<protein>
    <submittedName>
        <fullName evidence="1">Short-chain dehydrogenase like</fullName>
    </submittedName>
</protein>
<dbReference type="AlphaFoldDB" id="A0A8H5J2U1"/>
<gene>
    <name evidence="1" type="ORF">FNAPI_8538</name>
</gene>
<dbReference type="Proteomes" id="UP000574317">
    <property type="component" value="Unassembled WGS sequence"/>
</dbReference>